<protein>
    <submittedName>
        <fullName evidence="3">Cytosolic endo-beta-N-acetylglucosaminidase</fullName>
    </submittedName>
</protein>
<comment type="caution">
    <text evidence="3">The sequence shown here is derived from an EMBL/GenBank/DDBJ whole genome shotgun (WGS) entry which is preliminary data.</text>
</comment>
<reference evidence="3 4" key="1">
    <citation type="journal article" date="2018" name="Mol. Biol. Evol.">
        <title>Analysis of the draft genome of the red seaweed Gracilariopsis chorda provides insights into genome size evolution in Rhodophyta.</title>
        <authorList>
            <person name="Lee J."/>
            <person name="Yang E.C."/>
            <person name="Graf L."/>
            <person name="Yang J.H."/>
            <person name="Qiu H."/>
            <person name="Zel Zion U."/>
            <person name="Chan C.X."/>
            <person name="Stephens T.G."/>
            <person name="Weber A.P.M."/>
            <person name="Boo G.H."/>
            <person name="Boo S.M."/>
            <person name="Kim K.M."/>
            <person name="Shin Y."/>
            <person name="Jung M."/>
            <person name="Lee S.J."/>
            <person name="Yim H.S."/>
            <person name="Lee J.H."/>
            <person name="Bhattacharya D."/>
            <person name="Yoon H.S."/>
        </authorList>
    </citation>
    <scope>NUCLEOTIDE SEQUENCE [LARGE SCALE GENOMIC DNA]</scope>
    <source>
        <strain evidence="3 4">SKKU-2015</strain>
        <tissue evidence="3">Whole body</tissue>
    </source>
</reference>
<dbReference type="EMBL" id="NBIV01000007">
    <property type="protein sequence ID" value="PXF49193.1"/>
    <property type="molecule type" value="Genomic_DNA"/>
</dbReference>
<dbReference type="Pfam" id="PF03644">
    <property type="entry name" value="Glyco_hydro_85"/>
    <property type="match status" value="1"/>
</dbReference>
<feature type="domain" description="Cytosolic endo-beta-N-acetylglucosaminidase TIM barrel" evidence="2">
    <location>
        <begin position="201"/>
        <end position="479"/>
    </location>
</feature>
<feature type="region of interest" description="Disordered" evidence="1">
    <location>
        <begin position="826"/>
        <end position="845"/>
    </location>
</feature>
<keyword evidence="4" id="KW-1185">Reference proteome</keyword>
<dbReference type="GO" id="GO:0005829">
    <property type="term" value="C:cytosol"/>
    <property type="evidence" value="ECO:0007669"/>
    <property type="project" value="UniProtKB-SubCell"/>
</dbReference>
<feature type="compositionally biased region" description="Polar residues" evidence="1">
    <location>
        <begin position="972"/>
        <end position="983"/>
    </location>
</feature>
<sequence length="989" mass="107471">MLRELSLKAKRRVRSNPSVPPTPTPPTHHQSSTSSGSSSDDPLPANKPHGRLSRGLSAFPRRLSRVPSLSRSSSFARRRESSTTLRDRSPPREKHSVPPSPRVFDRRPGVTTPLVDVDALLKWRPTGLDARCVSSVPLPNAFAQRYVRGGVAHSASIPASRGSSSALRRLQPARLLLCHDFRDSYHPWEANADGIQGDQCQLQTYWRFNHWAYVDVFVYFSHYCVTIPPLGFIHAAHRHGTLILGTLIFEWQRGEKELASILQSFKTRAHAARQLASIANFYGFDGWLVNVEASLKGGSSAASDLAAFVADLTRAVRKIVGPVSEVIWFDSVTRDGSLSWQNELNAENEQFFKAAGSLFTNYCWDRNAPVRSAVKAGTRRTDVWTGIDVHGRKTFGGGGFHTHLALRAIKQGGTSAAIFAPAWTVEKCPPNVQDPRELEDRFWTGPAGRFGRECVAQYFRERAVLMQLPFETCFDPGWGPRIMKNGVVKSDQPYFNMAQQSIQPSFMREVIVGGDVTAAKLDLSHDCAYNGSASIKTEFSFSESSMLTGSFSILRLFVANLLIPVRPSRFSSTVTVSVQYTFCAQAEDPAAASSAFGLVLLFASPPHAVLLVGPKAGWLTRCPPRLQIHGRFVDVTIVQSSSEVRAVGAPDPTDGFTEWLTRSFELDPTLTAGQRLAEILIITGGPPSQSVSVARSPLMSPSASRITSRVGSRFASRRNSPPNERASKPIDQNGDTFGAGLLSKYRDSFGVRKTLTHPTHEMPGVHVRLRDEPAETVSNPRFAARFQQTSYATNFAVDGNVDFSTLDNDGMMSGASSRPLSRFSSRFATPAGSRPLSRFGSRSTSRAGSLTASLAASRNASVANSLASSRQGSRFVSPSRTPAVGEGAPPVEAEAVAKLLGSRTRNGRSRSTMSEAQELSVRSSAVISDLKSALMKAAGNMAGESEGAGEKRTAYLGALKLEARGGMDEGVSRTTELKTSGTSFRGMRT</sequence>
<evidence type="ECO:0000259" key="2">
    <source>
        <dbReference type="Pfam" id="PF03644"/>
    </source>
</evidence>
<feature type="compositionally biased region" description="Basic and acidic residues" evidence="1">
    <location>
        <begin position="77"/>
        <end position="96"/>
    </location>
</feature>
<dbReference type="GO" id="GO:0033925">
    <property type="term" value="F:mannosyl-glycoprotein endo-beta-N-acetylglucosaminidase activity"/>
    <property type="evidence" value="ECO:0007669"/>
    <property type="project" value="UniProtKB-EC"/>
</dbReference>
<feature type="compositionally biased region" description="Polar residues" evidence="1">
    <location>
        <begin position="866"/>
        <end position="880"/>
    </location>
</feature>
<evidence type="ECO:0000313" key="3">
    <source>
        <dbReference type="EMBL" id="PXF49193.1"/>
    </source>
</evidence>
<evidence type="ECO:0000313" key="4">
    <source>
        <dbReference type="Proteomes" id="UP000247409"/>
    </source>
</evidence>
<dbReference type="PANTHER" id="PTHR13246">
    <property type="entry name" value="ENDO BETA N-ACETYLGLUCOSAMINIDASE"/>
    <property type="match status" value="1"/>
</dbReference>
<dbReference type="AlphaFoldDB" id="A0A2V3J4F7"/>
<dbReference type="OrthoDB" id="284473at2759"/>
<feature type="region of interest" description="Disordered" evidence="1">
    <location>
        <begin position="705"/>
        <end position="737"/>
    </location>
</feature>
<feature type="compositionally biased region" description="Low complexity" evidence="1">
    <location>
        <begin position="65"/>
        <end position="75"/>
    </location>
</feature>
<organism evidence="3 4">
    <name type="scientific">Gracilariopsis chorda</name>
    <dbReference type="NCBI Taxonomy" id="448386"/>
    <lineage>
        <taxon>Eukaryota</taxon>
        <taxon>Rhodophyta</taxon>
        <taxon>Florideophyceae</taxon>
        <taxon>Rhodymeniophycidae</taxon>
        <taxon>Gracilariales</taxon>
        <taxon>Gracilariaceae</taxon>
        <taxon>Gracilariopsis</taxon>
    </lineage>
</organism>
<dbReference type="Proteomes" id="UP000247409">
    <property type="component" value="Unassembled WGS sequence"/>
</dbReference>
<feature type="region of interest" description="Disordered" evidence="1">
    <location>
        <begin position="866"/>
        <end position="888"/>
    </location>
</feature>
<name>A0A2V3J4F7_9FLOR</name>
<proteinExistence type="predicted"/>
<dbReference type="Gene3D" id="3.20.20.80">
    <property type="entry name" value="Glycosidases"/>
    <property type="match status" value="1"/>
</dbReference>
<dbReference type="InterPro" id="IPR005201">
    <property type="entry name" value="TIM_ENGase"/>
</dbReference>
<dbReference type="CDD" id="cd06547">
    <property type="entry name" value="GH85_ENGase"/>
    <property type="match status" value="1"/>
</dbReference>
<dbReference type="STRING" id="448386.A0A2V3J4F7"/>
<dbReference type="Gene3D" id="2.60.120.260">
    <property type="entry name" value="Galactose-binding domain-like"/>
    <property type="match status" value="1"/>
</dbReference>
<accession>A0A2V3J4F7</accession>
<feature type="region of interest" description="Disordered" evidence="1">
    <location>
        <begin position="967"/>
        <end position="989"/>
    </location>
</feature>
<gene>
    <name evidence="3" type="ORF">BWQ96_00982</name>
</gene>
<feature type="compositionally biased region" description="Low complexity" evidence="1">
    <location>
        <begin position="27"/>
        <end position="44"/>
    </location>
</feature>
<evidence type="ECO:0000256" key="1">
    <source>
        <dbReference type="SAM" id="MobiDB-lite"/>
    </source>
</evidence>
<dbReference type="PANTHER" id="PTHR13246:SF1">
    <property type="entry name" value="CYTOSOLIC ENDO-BETA-N-ACETYLGLUCOSAMINIDASE"/>
    <property type="match status" value="1"/>
</dbReference>
<dbReference type="InterPro" id="IPR032979">
    <property type="entry name" value="ENGase"/>
</dbReference>
<feature type="region of interest" description="Disordered" evidence="1">
    <location>
        <begin position="1"/>
        <end position="109"/>
    </location>
</feature>